<sequence length="52" mass="5935">MNPNSLKKSDQEKDEFILADMHQNGVYFDESMLGPLSPKAPAKKNTNKRLEK</sequence>
<gene>
    <name evidence="2" type="ORF">ACFSQ0_10355</name>
</gene>
<evidence type="ECO:0000313" key="3">
    <source>
        <dbReference type="Proteomes" id="UP001597357"/>
    </source>
</evidence>
<dbReference type="EMBL" id="JBHULZ010000041">
    <property type="protein sequence ID" value="MFD2698395.1"/>
    <property type="molecule type" value="Genomic_DNA"/>
</dbReference>
<proteinExistence type="predicted"/>
<organism evidence="2 3">
    <name type="scientific">Mesonia sediminis</name>
    <dbReference type="NCBI Taxonomy" id="1703946"/>
    <lineage>
        <taxon>Bacteria</taxon>
        <taxon>Pseudomonadati</taxon>
        <taxon>Bacteroidota</taxon>
        <taxon>Flavobacteriia</taxon>
        <taxon>Flavobacteriales</taxon>
        <taxon>Flavobacteriaceae</taxon>
        <taxon>Mesonia</taxon>
    </lineage>
</organism>
<comment type="caution">
    <text evidence="2">The sequence shown here is derived from an EMBL/GenBank/DDBJ whole genome shotgun (WGS) entry which is preliminary data.</text>
</comment>
<name>A0ABW5SFF2_9FLAO</name>
<evidence type="ECO:0000313" key="2">
    <source>
        <dbReference type="EMBL" id="MFD2698395.1"/>
    </source>
</evidence>
<reference evidence="3" key="1">
    <citation type="journal article" date="2019" name="Int. J. Syst. Evol. Microbiol.">
        <title>The Global Catalogue of Microorganisms (GCM) 10K type strain sequencing project: providing services to taxonomists for standard genome sequencing and annotation.</title>
        <authorList>
            <consortium name="The Broad Institute Genomics Platform"/>
            <consortium name="The Broad Institute Genome Sequencing Center for Infectious Disease"/>
            <person name="Wu L."/>
            <person name="Ma J."/>
        </authorList>
    </citation>
    <scope>NUCLEOTIDE SEQUENCE [LARGE SCALE GENOMIC DNA]</scope>
    <source>
        <strain evidence="3">KCTC 42255</strain>
    </source>
</reference>
<dbReference type="RefSeq" id="WP_379047877.1">
    <property type="nucleotide sequence ID" value="NZ_JBHULZ010000041.1"/>
</dbReference>
<feature type="compositionally biased region" description="Basic residues" evidence="1">
    <location>
        <begin position="41"/>
        <end position="52"/>
    </location>
</feature>
<protein>
    <submittedName>
        <fullName evidence="2">Uncharacterized protein</fullName>
    </submittedName>
</protein>
<dbReference type="Proteomes" id="UP001597357">
    <property type="component" value="Unassembled WGS sequence"/>
</dbReference>
<keyword evidence="3" id="KW-1185">Reference proteome</keyword>
<evidence type="ECO:0000256" key="1">
    <source>
        <dbReference type="SAM" id="MobiDB-lite"/>
    </source>
</evidence>
<feature type="region of interest" description="Disordered" evidence="1">
    <location>
        <begin position="30"/>
        <end position="52"/>
    </location>
</feature>
<accession>A0ABW5SFF2</accession>